<dbReference type="PROSITE" id="PS50181">
    <property type="entry name" value="FBOX"/>
    <property type="match status" value="1"/>
</dbReference>
<evidence type="ECO:0000259" key="1">
    <source>
        <dbReference type="PROSITE" id="PS50181"/>
    </source>
</evidence>
<dbReference type="STRING" id="1437425.CSEC_1876"/>
<dbReference type="Pfam" id="PF12937">
    <property type="entry name" value="F-box-like"/>
    <property type="match status" value="1"/>
</dbReference>
<keyword evidence="3" id="KW-1185">Reference proteome</keyword>
<reference evidence="2" key="1">
    <citation type="submission" date="2013-12" db="EMBL/GenBank/DDBJ databases">
        <authorList>
            <person name="Linke B."/>
        </authorList>
    </citation>
    <scope>NUCLEOTIDE SEQUENCE [LARGE SCALE GENOMIC DNA]</scope>
    <source>
        <strain evidence="2">CRIB-18</strain>
    </source>
</reference>
<comment type="caution">
    <text evidence="2">The sequence shown here is derived from an EMBL/GenBank/DDBJ whole genome shotgun (WGS) entry which is preliminary data.</text>
</comment>
<feature type="domain" description="F-box" evidence="1">
    <location>
        <begin position="27"/>
        <end position="76"/>
    </location>
</feature>
<dbReference type="Gene3D" id="2.130.10.10">
    <property type="entry name" value="YVTN repeat-like/Quinoprotein amine dehydrogenase"/>
    <property type="match status" value="1"/>
</dbReference>
<accession>A0A090D2V8</accession>
<dbReference type="Gene3D" id="1.20.1280.50">
    <property type="match status" value="1"/>
</dbReference>
<dbReference type="EMBL" id="CCEJ010000009">
    <property type="protein sequence ID" value="CDR34683.1"/>
    <property type="molecule type" value="Genomic_DNA"/>
</dbReference>
<evidence type="ECO:0000313" key="2">
    <source>
        <dbReference type="EMBL" id="CDR34683.1"/>
    </source>
</evidence>
<dbReference type="RefSeq" id="WP_041018234.1">
    <property type="nucleotide sequence ID" value="NZ_CCEJ010000009.1"/>
</dbReference>
<proteinExistence type="predicted"/>
<dbReference type="SUPFAM" id="SSF81383">
    <property type="entry name" value="F-box domain"/>
    <property type="match status" value="1"/>
</dbReference>
<dbReference type="Proteomes" id="UP000031552">
    <property type="component" value="Unassembled WGS sequence"/>
</dbReference>
<dbReference type="InterPro" id="IPR015943">
    <property type="entry name" value="WD40/YVTN_repeat-like_dom_sf"/>
</dbReference>
<sequence length="455" mass="51812">MASFAQFKSREYLSRVTYHGEIPSIKETPIAILGPETLLHVLSFLDGKSLTNAAKTCRKWQELSTDPSLSRIWDNYVLEQFKSPFSTGGTGDLFGLEPNWGFNLASLRNSFDLESILNEKPYTDLEKQIRSSNFTCISQFIKLPYENGSSFQASFSTDKLYFATKGCLYIFSDQLREKVCCAKLAEPLSSLLVCNDKVYMTFSNGYIRIYQEKDLKKIQSFKVSQEQSCFQRPVQDIFLAVNHGELLTTTKYDTNLKISNEASGRPITGIRISAFKEEVRSILSKNNYIYVRTRQNLQIWDRTALKIKDFIELPCASPINFLHVENGKIYVLHQETALSSLNLAAFKNSLRPREEFVVLEKNSEDIQKNPVFKIHNRSLYMAVGNNLKIFDLKTGAIVRVIKDVSTGSKITVIEIAGNSIFLGDMNGKLQKLEFVENTLEEQAPRETRKRKDAPV</sequence>
<dbReference type="InterPro" id="IPR036047">
    <property type="entry name" value="F-box-like_dom_sf"/>
</dbReference>
<reference evidence="2" key="2">
    <citation type="submission" date="2014-09" db="EMBL/GenBank/DDBJ databases">
        <title>Criblamydia sequanensis harbors a mega-plasmid encoding arsenite resistance.</title>
        <authorList>
            <person name="Bertelli C."/>
            <person name="Goesmann A."/>
            <person name="Greub G."/>
        </authorList>
    </citation>
    <scope>NUCLEOTIDE SEQUENCE [LARGE SCALE GENOMIC DNA]</scope>
    <source>
        <strain evidence="2">CRIB-18</strain>
    </source>
</reference>
<dbReference type="InterPro" id="IPR011047">
    <property type="entry name" value="Quinoprotein_ADH-like_sf"/>
</dbReference>
<dbReference type="SUPFAM" id="SSF50998">
    <property type="entry name" value="Quinoprotein alcohol dehydrogenase-like"/>
    <property type="match status" value="1"/>
</dbReference>
<dbReference type="InterPro" id="IPR001810">
    <property type="entry name" value="F-box_dom"/>
</dbReference>
<gene>
    <name evidence="2" type="ORF">CSEC_1876</name>
</gene>
<evidence type="ECO:0000313" key="3">
    <source>
        <dbReference type="Proteomes" id="UP000031552"/>
    </source>
</evidence>
<organism evidence="2 3">
    <name type="scientific">Candidatus Criblamydia sequanensis CRIB-18</name>
    <dbReference type="NCBI Taxonomy" id="1437425"/>
    <lineage>
        <taxon>Bacteria</taxon>
        <taxon>Pseudomonadati</taxon>
        <taxon>Chlamydiota</taxon>
        <taxon>Chlamydiia</taxon>
        <taxon>Parachlamydiales</taxon>
        <taxon>Candidatus Criblamydiaceae</taxon>
        <taxon>Candidatus Criblamydia</taxon>
    </lineage>
</organism>
<protein>
    <submittedName>
        <fullName evidence="2">F-box domain-containing protein</fullName>
    </submittedName>
</protein>
<dbReference type="AlphaFoldDB" id="A0A090D2V8"/>
<name>A0A090D2V8_9BACT</name>